<evidence type="ECO:0000313" key="7">
    <source>
        <dbReference type="EMBL" id="KAA8633816.1"/>
    </source>
</evidence>
<dbReference type="PANTHER" id="PTHR11829:SF343">
    <property type="entry name" value="FORK-HEAD DOMAIN-CONTAINING PROTEIN"/>
    <property type="match status" value="1"/>
</dbReference>
<evidence type="ECO:0000313" key="8">
    <source>
        <dbReference type="Proteomes" id="UP000433876"/>
    </source>
</evidence>
<comment type="caution">
    <text evidence="7">The sequence shown here is derived from an EMBL/GenBank/DDBJ whole genome shotgun (WGS) entry which is preliminary data.</text>
</comment>
<evidence type="ECO:0000256" key="1">
    <source>
        <dbReference type="ARBA" id="ARBA00004123"/>
    </source>
</evidence>
<dbReference type="FunFam" id="1.10.10.10:FF:000260">
    <property type="entry name" value="Forkhead transcription factor (Sep1)"/>
    <property type="match status" value="1"/>
</dbReference>
<comment type="subcellular location">
    <subcellularLocation>
        <location evidence="1 4">Nucleus</location>
    </subcellularLocation>
</comment>
<feature type="region of interest" description="Disordered" evidence="5">
    <location>
        <begin position="33"/>
        <end position="128"/>
    </location>
</feature>
<dbReference type="VEuPathDB" id="FungiDB:SMAC_05348"/>
<proteinExistence type="predicted"/>
<dbReference type="OMA" id="PNDAGWQ"/>
<dbReference type="Proteomes" id="UP000433876">
    <property type="component" value="Unassembled WGS sequence"/>
</dbReference>
<dbReference type="PRINTS" id="PR00053">
    <property type="entry name" value="FORKHEAD"/>
</dbReference>
<evidence type="ECO:0000256" key="5">
    <source>
        <dbReference type="SAM" id="MobiDB-lite"/>
    </source>
</evidence>
<feature type="region of interest" description="Disordered" evidence="5">
    <location>
        <begin position="440"/>
        <end position="472"/>
    </location>
</feature>
<feature type="compositionally biased region" description="Pro residues" evidence="5">
    <location>
        <begin position="343"/>
        <end position="368"/>
    </location>
</feature>
<feature type="compositionally biased region" description="Basic and acidic residues" evidence="5">
    <location>
        <begin position="497"/>
        <end position="512"/>
    </location>
</feature>
<dbReference type="GO" id="GO:0001228">
    <property type="term" value="F:DNA-binding transcription activator activity, RNA polymerase II-specific"/>
    <property type="evidence" value="ECO:0007669"/>
    <property type="project" value="UniProtKB-ARBA"/>
</dbReference>
<dbReference type="SMART" id="SM00339">
    <property type="entry name" value="FH"/>
    <property type="match status" value="1"/>
</dbReference>
<reference evidence="7 8" key="1">
    <citation type="submission" date="2017-07" db="EMBL/GenBank/DDBJ databases">
        <title>Genome sequence of the Sordaria macrospora wild type strain R19027.</title>
        <authorList>
            <person name="Nowrousian M."/>
            <person name="Teichert I."/>
            <person name="Kueck U."/>
        </authorList>
    </citation>
    <scope>NUCLEOTIDE SEQUENCE [LARGE SCALE GENOMIC DNA]</scope>
    <source>
        <strain evidence="7 8">R19027</strain>
        <tissue evidence="7">Mycelium</tissue>
    </source>
</reference>
<feature type="domain" description="Fork-head" evidence="6">
    <location>
        <begin position="209"/>
        <end position="303"/>
    </location>
</feature>
<dbReference type="SUPFAM" id="SSF46785">
    <property type="entry name" value="Winged helix' DNA-binding domain"/>
    <property type="match status" value="1"/>
</dbReference>
<dbReference type="PROSITE" id="PS00658">
    <property type="entry name" value="FORK_HEAD_2"/>
    <property type="match status" value="1"/>
</dbReference>
<sequence length="807" mass="88297">MMAKQVRYGAAEPLQIYRDDFYDQTTPVISQAPMPLAAKPPRRPLQPANSNTVMLKPPSAMAPLQKSPLKPTNARISDSSSAPTKPPQGQKKLNNVQMPPPGALAPSTDSLQKKPPTSRFKAVAQKPPAQDLTNLQFVDQSPQTIIFPAPTQFNLPLENCYQKSSGKRVLTDSPTSDKESRPAKKQNTGEPIPIPEPGSFPPIIDDGTKPHHSYATLIGMAILRSPQRRLTLSQIYKWIAETFSFYQLSDSGWQNSIRHNLSLNKHFIKQERPKDDPGKGNYWAIEPGAEQFFMKEKPSRKAPPSAENLPVMSTRLEPSQPLGVQPQAPKSQSSKPQPQLLQAPPPPPPPPPLPQPPQASLPEEPVIPPQLPTAQAQLAPHPSSSQATLMPLLPELSSDATIAASEIGSVDDVTYRVFENAVPNESNIYSPFPAVVHSSPPVPKHVEARHSTTPPQPKTKGRRKRWTTSMDDSGYISSLDSSILRPSQHSNVLNSADRSHVSTGRAEEEIARLRTSSYDSPSKGRPYGYAPPSSSPLRQALANQSGQMLPPLTPAMKLKAPPMPPPSVSPTTNLRLHRESVQSMVDATYQRVAALLPEDDSLLQLTPNPNFTLDDMLFGFERGTDNVTSEIDIFQDSPFGYYNFGVSPTINQYNGSPIKQSARRQRPERSQSTGALTEMTNFSRGNGNDAASFLKVPSQPVDLNTGTPSKVFEGMPSSPSKVFLESPCKINPMSNGNLENLEPWMMMNDLCGPDFLEDNEFSGIDMLAGFEKIGSTPANVSRPVNNAPTIAGPPPRQSYSRCYSNIF</sequence>
<feature type="compositionally biased region" description="Low complexity" evidence="5">
    <location>
        <begin position="325"/>
        <end position="342"/>
    </location>
</feature>
<keyword evidence="2 4" id="KW-0238">DNA-binding</keyword>
<organism evidence="7 8">
    <name type="scientific">Sordaria macrospora</name>
    <dbReference type="NCBI Taxonomy" id="5147"/>
    <lineage>
        <taxon>Eukaryota</taxon>
        <taxon>Fungi</taxon>
        <taxon>Dikarya</taxon>
        <taxon>Ascomycota</taxon>
        <taxon>Pezizomycotina</taxon>
        <taxon>Sordariomycetes</taxon>
        <taxon>Sordariomycetidae</taxon>
        <taxon>Sordariales</taxon>
        <taxon>Sordariaceae</taxon>
        <taxon>Sordaria</taxon>
    </lineage>
</organism>
<dbReference type="Gene3D" id="1.10.10.10">
    <property type="entry name" value="Winged helix-like DNA-binding domain superfamily/Winged helix DNA-binding domain"/>
    <property type="match status" value="1"/>
</dbReference>
<dbReference type="GO" id="GO:0000978">
    <property type="term" value="F:RNA polymerase II cis-regulatory region sequence-specific DNA binding"/>
    <property type="evidence" value="ECO:0007669"/>
    <property type="project" value="TreeGrafter"/>
</dbReference>
<feature type="region of interest" description="Disordered" evidence="5">
    <location>
        <begin position="164"/>
        <end position="207"/>
    </location>
</feature>
<feature type="region of interest" description="Disordered" evidence="5">
    <location>
        <begin position="491"/>
        <end position="538"/>
    </location>
</feature>
<dbReference type="PROSITE" id="PS50039">
    <property type="entry name" value="FORK_HEAD_3"/>
    <property type="match status" value="1"/>
</dbReference>
<feature type="compositionally biased region" description="Polar residues" evidence="5">
    <location>
        <begin position="74"/>
        <end position="83"/>
    </location>
</feature>
<dbReference type="InterPro" id="IPR001766">
    <property type="entry name" value="Fork_head_dom"/>
</dbReference>
<dbReference type="GO" id="GO:0005634">
    <property type="term" value="C:nucleus"/>
    <property type="evidence" value="ECO:0007669"/>
    <property type="project" value="UniProtKB-SubCell"/>
</dbReference>
<dbReference type="EMBL" id="NMPR01000031">
    <property type="protein sequence ID" value="KAA8633816.1"/>
    <property type="molecule type" value="Genomic_DNA"/>
</dbReference>
<keyword evidence="3 4" id="KW-0539">Nucleus</keyword>
<evidence type="ECO:0000256" key="3">
    <source>
        <dbReference type="ARBA" id="ARBA00023242"/>
    </source>
</evidence>
<evidence type="ECO:0000259" key="6">
    <source>
        <dbReference type="PROSITE" id="PS50039"/>
    </source>
</evidence>
<feature type="DNA-binding region" description="Fork-head" evidence="4">
    <location>
        <begin position="209"/>
        <end position="303"/>
    </location>
</feature>
<dbReference type="CDD" id="cd00059">
    <property type="entry name" value="FH_FOX"/>
    <property type="match status" value="1"/>
</dbReference>
<dbReference type="InterPro" id="IPR036390">
    <property type="entry name" value="WH_DNA-bd_sf"/>
</dbReference>
<dbReference type="AlphaFoldDB" id="A0A8S8ZXN9"/>
<protein>
    <recommendedName>
        <fullName evidence="6">Fork-head domain-containing protein</fullName>
    </recommendedName>
</protein>
<accession>A0A8S8ZXN9</accession>
<dbReference type="Pfam" id="PF00250">
    <property type="entry name" value="Forkhead"/>
    <property type="match status" value="1"/>
</dbReference>
<dbReference type="InterPro" id="IPR030456">
    <property type="entry name" value="TF_fork_head_CS_2"/>
</dbReference>
<feature type="region of interest" description="Disordered" evidence="5">
    <location>
        <begin position="316"/>
        <end position="368"/>
    </location>
</feature>
<evidence type="ECO:0000256" key="4">
    <source>
        <dbReference type="PROSITE-ProRule" id="PRU00089"/>
    </source>
</evidence>
<name>A0A8S8ZXN9_SORMA</name>
<feature type="region of interest" description="Disordered" evidence="5">
    <location>
        <begin position="653"/>
        <end position="691"/>
    </location>
</feature>
<gene>
    <name evidence="7" type="ORF">SMACR_05348</name>
</gene>
<feature type="compositionally biased region" description="Polar residues" evidence="5">
    <location>
        <begin position="670"/>
        <end position="686"/>
    </location>
</feature>
<dbReference type="InterPro" id="IPR036388">
    <property type="entry name" value="WH-like_DNA-bd_sf"/>
</dbReference>
<dbReference type="InterPro" id="IPR050211">
    <property type="entry name" value="FOX_domain-containing"/>
</dbReference>
<dbReference type="PANTHER" id="PTHR11829">
    <property type="entry name" value="FORKHEAD BOX PROTEIN"/>
    <property type="match status" value="1"/>
</dbReference>
<evidence type="ECO:0000256" key="2">
    <source>
        <dbReference type="ARBA" id="ARBA00023125"/>
    </source>
</evidence>